<organism evidence="1 2">
    <name type="scientific">Dendrolimus kikuchii</name>
    <dbReference type="NCBI Taxonomy" id="765133"/>
    <lineage>
        <taxon>Eukaryota</taxon>
        <taxon>Metazoa</taxon>
        <taxon>Ecdysozoa</taxon>
        <taxon>Arthropoda</taxon>
        <taxon>Hexapoda</taxon>
        <taxon>Insecta</taxon>
        <taxon>Pterygota</taxon>
        <taxon>Neoptera</taxon>
        <taxon>Endopterygota</taxon>
        <taxon>Lepidoptera</taxon>
        <taxon>Glossata</taxon>
        <taxon>Ditrysia</taxon>
        <taxon>Bombycoidea</taxon>
        <taxon>Lasiocampidae</taxon>
        <taxon>Dendrolimus</taxon>
    </lineage>
</organism>
<accession>A0ACC1D0C4</accession>
<evidence type="ECO:0000313" key="2">
    <source>
        <dbReference type="Proteomes" id="UP000824533"/>
    </source>
</evidence>
<name>A0ACC1D0C4_9NEOP</name>
<keyword evidence="2" id="KW-1185">Reference proteome</keyword>
<protein>
    <submittedName>
        <fullName evidence="1">Uncharacterized protein</fullName>
    </submittedName>
</protein>
<reference evidence="1 2" key="1">
    <citation type="journal article" date="2021" name="Front. Genet.">
        <title>Chromosome-Level Genome Assembly Reveals Significant Gene Expansion in the Toll and IMD Signaling Pathways of Dendrolimus kikuchii.</title>
        <authorList>
            <person name="Zhou J."/>
            <person name="Wu P."/>
            <person name="Xiong Z."/>
            <person name="Liu N."/>
            <person name="Zhao N."/>
            <person name="Ji M."/>
            <person name="Qiu Y."/>
            <person name="Yang B."/>
        </authorList>
    </citation>
    <scope>NUCLEOTIDE SEQUENCE [LARGE SCALE GENOMIC DNA]</scope>
    <source>
        <strain evidence="1">Ann1</strain>
    </source>
</reference>
<dbReference type="EMBL" id="CM034398">
    <property type="protein sequence ID" value="KAJ0177368.1"/>
    <property type="molecule type" value="Genomic_DNA"/>
</dbReference>
<gene>
    <name evidence="1" type="ORF">K1T71_007377</name>
</gene>
<proteinExistence type="predicted"/>
<evidence type="ECO:0000313" key="1">
    <source>
        <dbReference type="EMBL" id="KAJ0177368.1"/>
    </source>
</evidence>
<sequence>MILSDNGKNFVGAEKELPSFFSKNSNVIVDSLSNDGIKLKFIPPYSPHCGGLWERGVRSCKYHLRRIVGNARLTYEEFSTVLTQIEAVLNSRPLSPMSTDPHDFSPLTPAHFLIGRSLAAPACEDLTAATASQLTRYHRIEQLRQHFWKRWSKEYVVELQTRTKWKTNQSEIALDTLVLIKDDNLPPLKWKLGRVVKVFPGNDSVSRVADIRTANGIIKRSFAKICPLPLQSENPEDE</sequence>
<comment type="caution">
    <text evidence="1">The sequence shown here is derived from an EMBL/GenBank/DDBJ whole genome shotgun (WGS) entry which is preliminary data.</text>
</comment>
<dbReference type="Proteomes" id="UP000824533">
    <property type="component" value="Linkage Group LG12"/>
</dbReference>